<evidence type="ECO:0000256" key="4">
    <source>
        <dbReference type="ARBA" id="ARBA00022989"/>
    </source>
</evidence>
<dbReference type="eggNOG" id="COG0531">
    <property type="taxonomic scope" value="Bacteria"/>
</dbReference>
<evidence type="ECO:0000256" key="3">
    <source>
        <dbReference type="ARBA" id="ARBA00022692"/>
    </source>
</evidence>
<accession>A0A1I5SBN4</accession>
<gene>
    <name evidence="7" type="ORF">SAMN04489713_116112</name>
</gene>
<dbReference type="Proteomes" id="UP000183413">
    <property type="component" value="Unassembled WGS sequence"/>
</dbReference>
<dbReference type="AlphaFoldDB" id="A0A1I5SBN4"/>
<feature type="transmembrane region" description="Helical" evidence="6">
    <location>
        <begin position="347"/>
        <end position="364"/>
    </location>
</feature>
<feature type="transmembrane region" description="Helical" evidence="6">
    <location>
        <begin position="21"/>
        <end position="45"/>
    </location>
</feature>
<feature type="transmembrane region" description="Helical" evidence="6">
    <location>
        <begin position="441"/>
        <end position="460"/>
    </location>
</feature>
<keyword evidence="5 6" id="KW-0472">Membrane</keyword>
<feature type="transmembrane region" description="Helical" evidence="6">
    <location>
        <begin position="206"/>
        <end position="228"/>
    </location>
</feature>
<evidence type="ECO:0000256" key="2">
    <source>
        <dbReference type="ARBA" id="ARBA00022475"/>
    </source>
</evidence>
<protein>
    <submittedName>
        <fullName evidence="7">Amino acid transporter</fullName>
    </submittedName>
</protein>
<keyword evidence="8" id="KW-1185">Reference proteome</keyword>
<organism evidence="7 8">
    <name type="scientific">Actinomadura madurae</name>
    <dbReference type="NCBI Taxonomy" id="1993"/>
    <lineage>
        <taxon>Bacteria</taxon>
        <taxon>Bacillati</taxon>
        <taxon>Actinomycetota</taxon>
        <taxon>Actinomycetes</taxon>
        <taxon>Streptosporangiales</taxon>
        <taxon>Thermomonosporaceae</taxon>
        <taxon>Actinomadura</taxon>
    </lineage>
</organism>
<evidence type="ECO:0000256" key="6">
    <source>
        <dbReference type="SAM" id="Phobius"/>
    </source>
</evidence>
<dbReference type="GeneID" id="99647584"/>
<keyword evidence="2" id="KW-1003">Cell membrane</keyword>
<proteinExistence type="predicted"/>
<feature type="transmembrane region" description="Helical" evidence="6">
    <location>
        <begin position="290"/>
        <end position="310"/>
    </location>
</feature>
<feature type="transmembrane region" description="Helical" evidence="6">
    <location>
        <begin position="370"/>
        <end position="395"/>
    </location>
</feature>
<dbReference type="GO" id="GO:0022857">
    <property type="term" value="F:transmembrane transporter activity"/>
    <property type="evidence" value="ECO:0007669"/>
    <property type="project" value="InterPro"/>
</dbReference>
<dbReference type="InterPro" id="IPR002293">
    <property type="entry name" value="AA/rel_permease1"/>
</dbReference>
<feature type="transmembrane region" description="Helical" evidence="6">
    <location>
        <begin position="57"/>
        <end position="77"/>
    </location>
</feature>
<feature type="transmembrane region" description="Helical" evidence="6">
    <location>
        <begin position="98"/>
        <end position="120"/>
    </location>
</feature>
<feature type="transmembrane region" description="Helical" evidence="6">
    <location>
        <begin position="240"/>
        <end position="261"/>
    </location>
</feature>
<feature type="transmembrane region" description="Helical" evidence="6">
    <location>
        <begin position="140"/>
        <end position="159"/>
    </location>
</feature>
<dbReference type="PIRSF" id="PIRSF006060">
    <property type="entry name" value="AA_transporter"/>
    <property type="match status" value="1"/>
</dbReference>
<dbReference type="RefSeq" id="WP_075023740.1">
    <property type="nucleotide sequence ID" value="NZ_CP083237.1"/>
</dbReference>
<feature type="transmembrane region" description="Helical" evidence="6">
    <location>
        <begin position="407"/>
        <end position="429"/>
    </location>
</feature>
<evidence type="ECO:0000256" key="5">
    <source>
        <dbReference type="ARBA" id="ARBA00023136"/>
    </source>
</evidence>
<reference evidence="7 8" key="1">
    <citation type="submission" date="2016-10" db="EMBL/GenBank/DDBJ databases">
        <authorList>
            <person name="de Groot N.N."/>
        </authorList>
    </citation>
    <scope>NUCLEOTIDE SEQUENCE [LARGE SCALE GENOMIC DNA]</scope>
    <source>
        <strain evidence="7 8">DSM 43067</strain>
    </source>
</reference>
<name>A0A1I5SBN4_9ACTN</name>
<sequence>MTGLEDTRTSTTDRQLRRGTIGVVGMLFMVIAGTAPLTAMASNFALSIGIGAGIGTLGWILVVAALLFVFTAGYVVLSRHVVNAGAYFAFMAYGLGRTVGAATAFIAGIAYNMATIAMVAATGYFAKVTVSQYLSLDLAWYWYTLAALAVVWAAGHFGVSIAARLATAICIAQFALVGALIIAVLLRRSGSFTLDGLSPDSMFSGNFALTLVFCLLSFASYEAAAIYGEECEAPAKSIRTATYLALGLLVALFFVATWSFIAAFDDVTALAAADPGALVTAAADEYLGEWAGSLIAVCIVLSFLAAATAFHNMAARYHFSLSRAGLLPTRLARIHHRYGTPANATQLQVVLSLSVIALFAVAGLDPLLNLFPTVSGVTSLATIYVMAGCCLSVIVSSLRGTVSGSMWSTRIAPAIAGTGLLIVGGIIVANYEDVTGSDSPYIVAMPLILVVGAAYGAFAIRRSPDIRLENYLTE</sequence>
<keyword evidence="4 6" id="KW-1133">Transmembrane helix</keyword>
<dbReference type="PANTHER" id="PTHR42770:SF16">
    <property type="entry name" value="AMINO ACID PERMEASE"/>
    <property type="match status" value="1"/>
</dbReference>
<comment type="subcellular location">
    <subcellularLocation>
        <location evidence="1">Cell membrane</location>
        <topology evidence="1">Multi-pass membrane protein</topology>
    </subcellularLocation>
</comment>
<dbReference type="Gene3D" id="1.20.1740.10">
    <property type="entry name" value="Amino acid/polyamine transporter I"/>
    <property type="match status" value="1"/>
</dbReference>
<dbReference type="GO" id="GO:0005886">
    <property type="term" value="C:plasma membrane"/>
    <property type="evidence" value="ECO:0007669"/>
    <property type="project" value="UniProtKB-SubCell"/>
</dbReference>
<keyword evidence="3 6" id="KW-0812">Transmembrane</keyword>
<dbReference type="InParanoid" id="A0A1I5SBN4"/>
<dbReference type="EMBL" id="FOVH01000016">
    <property type="protein sequence ID" value="SFP68102.1"/>
    <property type="molecule type" value="Genomic_DNA"/>
</dbReference>
<evidence type="ECO:0000313" key="8">
    <source>
        <dbReference type="Proteomes" id="UP000183413"/>
    </source>
</evidence>
<evidence type="ECO:0000256" key="1">
    <source>
        <dbReference type="ARBA" id="ARBA00004651"/>
    </source>
</evidence>
<dbReference type="PANTHER" id="PTHR42770">
    <property type="entry name" value="AMINO ACID TRANSPORTER-RELATED"/>
    <property type="match status" value="1"/>
</dbReference>
<feature type="transmembrane region" description="Helical" evidence="6">
    <location>
        <begin position="166"/>
        <end position="186"/>
    </location>
</feature>
<evidence type="ECO:0000313" key="7">
    <source>
        <dbReference type="EMBL" id="SFP68102.1"/>
    </source>
</evidence>
<dbReference type="InterPro" id="IPR050367">
    <property type="entry name" value="APC_superfamily"/>
</dbReference>
<dbReference type="STRING" id="1993.SAMN04489713_116112"/>
<dbReference type="Pfam" id="PF13520">
    <property type="entry name" value="AA_permease_2"/>
    <property type="match status" value="1"/>
</dbReference>